<name>A0A4Q2ENJ4_9ACTN</name>
<dbReference type="RefSeq" id="WP_129457530.1">
    <property type="nucleotide sequence ID" value="NZ_PPCV01000001.1"/>
</dbReference>
<gene>
    <name evidence="3" type="ORF">C1706_02085</name>
</gene>
<protein>
    <submittedName>
        <fullName evidence="3">DUF349 domain-containing protein</fullName>
    </submittedName>
</protein>
<accession>A0A4Q2ENJ4</accession>
<comment type="caution">
    <text evidence="3">The sequence shown here is derived from an EMBL/GenBank/DDBJ whole genome shotgun (WGS) entry which is preliminary data.</text>
</comment>
<dbReference type="Proteomes" id="UP000290624">
    <property type="component" value="Unassembled WGS sequence"/>
</dbReference>
<evidence type="ECO:0000313" key="3">
    <source>
        <dbReference type="EMBL" id="RXW33705.1"/>
    </source>
</evidence>
<evidence type="ECO:0000313" key="4">
    <source>
        <dbReference type="Proteomes" id="UP000290624"/>
    </source>
</evidence>
<dbReference type="InterPro" id="IPR007139">
    <property type="entry name" value="DUF349"/>
</dbReference>
<dbReference type="AlphaFoldDB" id="A0A4Q2ENJ4"/>
<evidence type="ECO:0000256" key="2">
    <source>
        <dbReference type="SAM" id="MobiDB-lite"/>
    </source>
</evidence>
<keyword evidence="4" id="KW-1185">Reference proteome</keyword>
<dbReference type="EMBL" id="PPCV01000001">
    <property type="protein sequence ID" value="RXW33705.1"/>
    <property type="molecule type" value="Genomic_DNA"/>
</dbReference>
<proteinExistence type="predicted"/>
<keyword evidence="1" id="KW-0175">Coiled coil</keyword>
<feature type="region of interest" description="Disordered" evidence="2">
    <location>
        <begin position="110"/>
        <end position="131"/>
    </location>
</feature>
<organism evidence="3 4">
    <name type="scientific">Propioniciclava flava</name>
    <dbReference type="NCBI Taxonomy" id="2072026"/>
    <lineage>
        <taxon>Bacteria</taxon>
        <taxon>Bacillati</taxon>
        <taxon>Actinomycetota</taxon>
        <taxon>Actinomycetes</taxon>
        <taxon>Propionibacteriales</taxon>
        <taxon>Propionibacteriaceae</taxon>
        <taxon>Propioniciclava</taxon>
    </lineage>
</organism>
<evidence type="ECO:0000256" key="1">
    <source>
        <dbReference type="SAM" id="Coils"/>
    </source>
</evidence>
<feature type="coiled-coil region" evidence="1">
    <location>
        <begin position="325"/>
        <end position="382"/>
    </location>
</feature>
<dbReference type="Pfam" id="PF03993">
    <property type="entry name" value="DUF349"/>
    <property type="match status" value="3"/>
</dbReference>
<sequence>MSDSAGPASFGRVEEDGTVYVTTSDGERVVGQVPDVSAEEALAFFVRRFEALDLEITLLEQRLASGALAPDDARHSIKTLRGSVTDANAVGDLASLAARLDAMTPKLAEASEARKAERAKQHEATRQAKEEMVAEAEKLAGGNDWRGGVNRFRQLLDAWKALPRIDRATDDALWHRFSSARTTYTRRRKAQFAQQSAKWNDAKAIKEQIIEEARGLADSTEWGLTSGAFRDLMTQWKAAGSAQRDADEKLWAEFRAIQDQFFNARTAAQSAQDEEFGGNLVAKQELLAKAEAEILPVTDPNVGRSAYRAFLEQYNALGKVPRDAMRGLDNRLRTLENAVKQAEAEEWKRTDPEARHRAEETVAMLSAEIGKLQEKIAKAEARGDAKAAKQAEDSIATYTVWLDQAKATLADFTR</sequence>
<reference evidence="3 4" key="1">
    <citation type="submission" date="2018-01" db="EMBL/GenBank/DDBJ databases">
        <title>Lactibacter flavus gen. nov., sp. nov., a novel bacterium of the family Propionibacteriaceae isolated from raw milk and dairy products.</title>
        <authorList>
            <person name="Wenning M."/>
            <person name="Breitenwieser F."/>
            <person name="Huptas C."/>
            <person name="von Neubeck M."/>
            <person name="Busse H.-J."/>
            <person name="Scherer S."/>
        </authorList>
    </citation>
    <scope>NUCLEOTIDE SEQUENCE [LARGE SCALE GENOMIC DNA]</scope>
    <source>
        <strain evidence="3 4">VG341</strain>
    </source>
</reference>
<dbReference type="OrthoDB" id="5422202at2"/>